<dbReference type="KEGG" id="ipu:108276550"/>
<dbReference type="InterPro" id="IPR001881">
    <property type="entry name" value="EGF-like_Ca-bd_dom"/>
</dbReference>
<dbReference type="FunFam" id="2.60.40.60:FF:000033">
    <property type="entry name" value="FAT atypical cadherin 1"/>
    <property type="match status" value="1"/>
</dbReference>
<feature type="domain" description="Cadherin" evidence="19">
    <location>
        <begin position="1710"/>
        <end position="1807"/>
    </location>
</feature>
<feature type="domain" description="Cadherin" evidence="19">
    <location>
        <begin position="1922"/>
        <end position="2023"/>
    </location>
</feature>
<dbReference type="PROSITE" id="PS00232">
    <property type="entry name" value="CADHERIN_1"/>
    <property type="match status" value="13"/>
</dbReference>
<dbReference type="InterPro" id="IPR001791">
    <property type="entry name" value="Laminin_G"/>
</dbReference>
<feature type="domain" description="Cadherin" evidence="19">
    <location>
        <begin position="3075"/>
        <end position="3176"/>
    </location>
</feature>
<dbReference type="PROSITE" id="PS50026">
    <property type="entry name" value="EGF_3"/>
    <property type="match status" value="3"/>
</dbReference>
<gene>
    <name evidence="21" type="primary">LOC108276550</name>
</gene>
<dbReference type="RefSeq" id="XP_053543003.1">
    <property type="nucleotide sequence ID" value="XM_053687028.1"/>
</dbReference>
<feature type="domain" description="Cadherin" evidence="19">
    <location>
        <begin position="172"/>
        <end position="279"/>
    </location>
</feature>
<reference evidence="20" key="1">
    <citation type="journal article" date="2016" name="Nat. Commun.">
        <title>The channel catfish genome sequence provides insights into the evolution of scale formation in teleosts.</title>
        <authorList>
            <person name="Liu Z."/>
            <person name="Liu S."/>
            <person name="Yao J."/>
            <person name="Bao L."/>
            <person name="Zhang J."/>
            <person name="Li Y."/>
            <person name="Jiang C."/>
            <person name="Sun L."/>
            <person name="Wang R."/>
            <person name="Zhang Y."/>
            <person name="Zhou T."/>
            <person name="Zeng Q."/>
            <person name="Fu Q."/>
            <person name="Gao S."/>
            <person name="Li N."/>
            <person name="Koren S."/>
            <person name="Jiang Y."/>
            <person name="Zimin A."/>
            <person name="Xu P."/>
            <person name="Phillippy A.M."/>
            <person name="Geng X."/>
            <person name="Song L."/>
            <person name="Sun F."/>
            <person name="Li C."/>
            <person name="Wang X."/>
            <person name="Chen A."/>
            <person name="Jin Y."/>
            <person name="Yuan Z."/>
            <person name="Yang Y."/>
            <person name="Tan S."/>
            <person name="Peatman E."/>
            <person name="Lu J."/>
            <person name="Qin Z."/>
            <person name="Dunham R."/>
            <person name="Li Z."/>
            <person name="Sonstegard T."/>
            <person name="Feng J."/>
            <person name="Danzmann R.G."/>
            <person name="Schroeder S."/>
            <person name="Scheffler B."/>
            <person name="Duke M.V."/>
            <person name="Ballard L."/>
            <person name="Kucuktas H."/>
            <person name="Kaltenboeck L."/>
            <person name="Liu H."/>
            <person name="Armbruster J."/>
            <person name="Xie Y."/>
            <person name="Kirby M.L."/>
            <person name="Tian Y."/>
            <person name="Flanagan M.E."/>
            <person name="Mu W."/>
            <person name="Waldbieser G.C."/>
        </authorList>
    </citation>
    <scope>NUCLEOTIDE SEQUENCE [LARGE SCALE GENOMIC DNA]</scope>
    <source>
        <strain evidence="20">SDA103</strain>
    </source>
</reference>
<feature type="compositionally biased region" description="Polar residues" evidence="14">
    <location>
        <begin position="4549"/>
        <end position="4565"/>
    </location>
</feature>
<evidence type="ECO:0000256" key="14">
    <source>
        <dbReference type="SAM" id="MobiDB-lite"/>
    </source>
</evidence>
<dbReference type="PROSITE" id="PS00022">
    <property type="entry name" value="EGF_1"/>
    <property type="match status" value="3"/>
</dbReference>
<evidence type="ECO:0000313" key="21">
    <source>
        <dbReference type="RefSeq" id="XP_053543003.1"/>
    </source>
</evidence>
<dbReference type="SMART" id="SM00112">
    <property type="entry name" value="CA"/>
    <property type="match status" value="32"/>
</dbReference>
<dbReference type="FunFam" id="2.60.40.60:FF:000053">
    <property type="entry name" value="FAT atypical cadherin 3"/>
    <property type="match status" value="1"/>
</dbReference>
<dbReference type="GO" id="GO:0007156">
    <property type="term" value="P:homophilic cell adhesion via plasma membrane adhesion molecules"/>
    <property type="evidence" value="ECO:0007669"/>
    <property type="project" value="InterPro"/>
</dbReference>
<dbReference type="FunFam" id="2.60.40.60:FF:000061">
    <property type="entry name" value="FAT atypical cadherin 3"/>
    <property type="match status" value="2"/>
</dbReference>
<dbReference type="InterPro" id="IPR013320">
    <property type="entry name" value="ConA-like_dom_sf"/>
</dbReference>
<dbReference type="InterPro" id="IPR020894">
    <property type="entry name" value="Cadherin_CS"/>
</dbReference>
<feature type="domain" description="Cadherin" evidence="19">
    <location>
        <begin position="2970"/>
        <end position="3074"/>
    </location>
</feature>
<feature type="domain" description="Cadherin" evidence="19">
    <location>
        <begin position="3598"/>
        <end position="3706"/>
    </location>
</feature>
<name>A0A9F7TPL3_ICTPU</name>
<dbReference type="FunFam" id="2.60.40.60:FF:000058">
    <property type="entry name" value="FAT atypical cadherin 3"/>
    <property type="match status" value="1"/>
</dbReference>
<feature type="domain" description="Cadherin" evidence="19">
    <location>
        <begin position="2223"/>
        <end position="2323"/>
    </location>
</feature>
<protein>
    <submittedName>
        <fullName evidence="21">Protocadherin Fat 3</fullName>
    </submittedName>
</protein>
<feature type="domain" description="Cadherin" evidence="19">
    <location>
        <begin position="1808"/>
        <end position="1921"/>
    </location>
</feature>
<dbReference type="CDD" id="cd00054">
    <property type="entry name" value="EGF_CA"/>
    <property type="match status" value="3"/>
</dbReference>
<keyword evidence="20" id="KW-1185">Reference proteome</keyword>
<keyword evidence="10 13" id="KW-1015">Disulfide bond</keyword>
<reference evidence="21" key="2">
    <citation type="submission" date="2025-08" db="UniProtKB">
        <authorList>
            <consortium name="RefSeq"/>
        </authorList>
    </citation>
    <scope>IDENTIFICATION</scope>
    <source>
        <tissue evidence="21">Blood</tissue>
    </source>
</reference>
<feature type="domain" description="Cadherin" evidence="19">
    <location>
        <begin position="57"/>
        <end position="171"/>
    </location>
</feature>
<dbReference type="InterPro" id="IPR002126">
    <property type="entry name" value="Cadherin-like_dom"/>
</dbReference>
<dbReference type="Pfam" id="PF02210">
    <property type="entry name" value="Laminin_G_2"/>
    <property type="match status" value="1"/>
</dbReference>
<feature type="domain" description="EGF-like" evidence="18">
    <location>
        <begin position="4068"/>
        <end position="4105"/>
    </location>
</feature>
<keyword evidence="4 16" id="KW-0732">Signal</keyword>
<dbReference type="OrthoDB" id="6252479at2759"/>
<feature type="domain" description="Cadherin" evidence="19">
    <location>
        <begin position="1163"/>
        <end position="1269"/>
    </location>
</feature>
<sequence>MASNFLFTGTLDDGMAINRFCGRNMRAHLSSFSLLLLCLLTCCAQLQAPESQDFQFTRSVYNAAVYENSPARSYLRSEVKMGIILSQSISWDIEYAIVSGDYEGLFEAEKYVLGDFCFLRIHTKGESSDILNREIKDNYTLSVNATASGGLNASTKVTVQVMDMNDLRPLFSPTTYTITVPESTPLGSSVAQVTATDADIGSNGEFYYFFRTLVEEFAVHPTSGIIYLTAKPNADENTKAELEVLAVDRVMKVYENSGVSSTAKVMINIIRVNEFSPTLNVVALVPSLTDKEPVYALVTVEDLDDGPNGEIEWVCIIEGDPLEQFVLKRAPHGNDYLLKMSEPADWNTFSYDYNLTFQAKDRGIPPKFSKTQILQLSVKRPEPVLFQFEEHIYRATVNEMAPPGTIIQTVRISPKPQSVTYILSVTSDSTYFTINTFTGVISTLRPFTKLGQQLFELEVAEAVSGLSAKVQITVEDANDNVPTFTQASYKVSVSENTPIDTVIIVISAVDYDQGDNGCITYSIPSLQPLPFKINQNTGEIMTSKELDFESSLETYVFPVRASDWGLPYRRESEVNVTVQILNINDNAPLFEHVSCKGIIAQEFPIGQTIITFSAIDIDELGMVKYKILSGNEQGLFSLNPDSGMLSLRKSLVGTNDKNELFAIFSLKIAATDGQLFSEPTFVNISVVKGKASSRNFNCNDTKVGQKIAEQLLKKASAINKSKVEEGYSDLYTVNRHTPQFESFPSAIVVREDLPVGSTVIKVNTIDKDTGFNGRILHVISDGNTDSCFNIDMETGVIYIYQPLDRERSDRYLLNISIYDMGLLQRSSWRLVTVNIDDVNDNSPQFSLESYTAVVPENTAIGTEVIQIIASDIDLDHNGEIFYTLLTSTPLFIINSATGWVYVSGQLDRETLSDITLKIEARDKAERGYQKFTVTTLKVYLEDLNDCPPMFIPKIYRCHVLEDIPVGTVITWLQTHDPDLGLGGRVNYFLTNDINGTFKVNMESGALKVAKELDFEKQQFYNLSVVAEDCDFSTQLRSFSYVEVEVVDVNENFNEPSFSEFAVKATVKENSRLGTSVVQVTAKDNDKGRDGLLRYSIKSGSGLGRFFIDEETGVIYTSSILDCERQDSYWLTVYATDRGVVPFSTSIEVYVQVEDVNDNAPLTSEPIYHPYVLENSPKDVSVVRVQANDPDITSFANHLTYRITAGNPQNFFTINSKTGLITTTSRKLDREQQAEHFLEVTITDGSGVSRQSTVWVIVHIQDVNDNTPEFPQRVYCISLPERDQNKRGDPVYRVFAYDWDEGTNAELTYSIVDGNEDGKYFIDPKTGMVYSRKMVTAGAYDILTIKAMDNGIPQKWSNVQLRVEWIRKPLPLPQALRFMMSSYNFTIAENAKVFANVGTIFVQQTETPLWFYIIGGISQEMFYIPQIYNSRNCTSSTVKGNYDGAFDIQRGMAIVLVKSLDAEYQSLYNLTVQVTDGTNTATTQVHIRVLDCNDNTPVISQPVYQVSVLENTPVNTEIVHIKATDSDERAKLSYSIHGSVDLVSMRMFRIDVGTGVLYTADVLDYETCTQHILTIMVKDQEFPYYRDLARIIVNIEDSNDQSPFFTQTVYDGVVTDSAFLGIPVVQVSALDRDTGRNKELVYSIESGNTGGAFGIDSLSGTISVARELDFTFVGHYMLTVCVTDGGNPALSATAVARIAISLSNFSSPKFTQLEYQAEIPENVPVGAFVTNITAISTSGLIYNIVQGNNETKFGINHYTGVIVTQKSLDFETTASYILVIQAVNMAGLVSSTTLNIQVVDKNDNPPVFQQLCYSGSISEAAPINSVVLGVDGSPLVIQAIDSDRNQNSLLVFQIVEDMAKLFFTVDSGTGSIRNIASLDYETFSEFYFHVYVRDSGSPELTAESPATVLIKVVNINDSPPRFSQNTYDTVVLLPTYSGIEILRVEASDPDMSTNSIYYFADNNLEPFAIDPSTGILTVKNSKLSQDRYCFNIKASDGRYSCTAFVTVIVREAMDSGLLFSQPSYSSSVLENTSNIATVMVVNAIGNYLNEPIKYALLNAGIHFKIGPTSGVIQTMGISFDCEEQEVYELVVEASREHDWLRVARVIVRVQVEDINDNAPEFVSLPYYASVQVDAQIGSSIFQVSATDMDKGINGMVSYELEDERRHFELNSTTGELTLQQTFVTDMSNVEYSLVIIARDAGYPSLFTAVELIVTVVDKAMPIFDKRFYGISVREDIPVSTPILKINAVSPEGQNIIYTIVNWDPSLQFDIGFESGVISVIYPLDYESTPYYKLIVRSTDMFTGATSEVDVNIDLLDVNDNAPVFEKTSYTVTLAENSMTGTGVVQLLATDNESENCTIRYEILSDALNYTDYFEIDSASGLIVTVNLLDYELTQRYSFIVRATDNGSPAQSSEVTVTVLVNDTNDNPPSFNQPLYEAFVNELAPRGHFVTCVQASDADISDFDKLRYRILSGDDRMNFLMDPKTGVISLSHQHLPRMQQTYMLSVSASDGVFTSTAQVNIRILGANLYNPVFSQRFYLAEIQENVPIGAKVIQVRATDEDSALFGQIMYSFINDLGKTLFIIGADGVITTTKKLDRENPMNRDIGLIVLALDGGGRASFCSVRVMLTDENDNAPLFRAAEYRVSIKANIAIGTLVTQIQAQDPDAGDNGKVTYSLYSEARLPLVDVLEIEPDSGWMVTKGSMVHLRGTVLSFFVKATDGGVPSKHSLVSVFIHVLPPDANIPVFTQPQYSFTVLEDTLVGTAIGSVYLSPGQTAIFAVVNGETAESNQGKMFIIERETGVLRLDNMLDYELVDIYRFKVSATMREDLIESMSVVDVEVKVLDVNDNRPSFETSSYVVMVMEGIPVGTRIMRVHAQDPDWGSNGQVTYSLGSIFNHEKEQTSDRTINTINTMFAVDSKTGWITTLGDLDHEICPSYTFSVVASDLGETVSLSSTAVVTVAIADINDNPPIFERDYYRAAVRESDPIGEVVSVLSTRDSDTSDENRLVSLHITGGNLGGVFALTSVQGVWMLSVKRPLDREKQDRYVLNITACDSLFATQVIVEVTIMDANDNSPICNQAKYDASFPEDISINYRILTVGATDSDIGTNAEIQYTLFGIGVEDFYMDTNTGELKTASLIDRERTQTYNLISQATDGGGLFCRSEIFLSVIDVNDNAPSFFFTEILASIFENAVPKTLLTRLQAQDPDEGLNRRILYSLLDSADGVFSINPFSGVVILEKPLDREIQDSYRLRVQAADQTGAASSLSTQVDLTVMVLDVNDNPPVFQKQDYAVTVPEDVAVGSELLRVFASSKDIGVNAEIYYSISTGNELGKFYIDKTIGSISVADDLDYEVCKDFFLKVEAVDGGTPPLKTSMIISIEVMDVNDNAPSFSEEMYNFLVSEDAAIGETITRLLAEDLDSQINGRITYSILRGDQGNQFWINPVTGLLKVNKELDREKISSYMLLVQAFDSGSPAMSTTVTVNIDIADVNDNAPVFFPENASTVIQLNKPAGTPILTLSVSDNDSPRNGGPFEFLIISGNEDNAFTLDRNGELRSNKVFGPQVKREYVLEIQAWDSGKPRLSSSSFLVVRVIGGSVLKPVVFPLEIIIVMVEDVFPGGIIGRIYASDEDENDMLSFTQQPQPKSLFRIDRQDGKIVALSGLEPGRYFINATVSDGQFSETVGVKVQVEVATEEMVQNAVMLCFQDLSPEDFLGIYLKHLKRRLQQALVGAGVAQTPEPIHIVGVQSVAQSSKLDVLLAVEAQEGGYIGPGELALRLGELREKLGGTLQLVEVLDQSCSGKLDCGDSVCELSLKLEPVDFITYGTSKVSFVLPRFQRTETCTCSGGICSTSAELCEGQACPPDMKCVRNASTDPSTCQCLPETLHQCAGQTSLSFSGNSYIKYRVTASKDMDMKIGLKIRTLQNRGVIMYRHAEPCHMLKIEEGRLWFQSNCDNSLDVLGISGLPINDGAWHAVALDLTYNYTMLSLDDSYVERWHDNQVPVHLWPSGTNGSLFFGAQVPQRGGHRLSRPYDGFQGCLSAVTLNGNELPLQSKRNHHGELTATSEVKIGCMLYPNPCLGVSCQNGASCNSLPSGAFSCSCPPQYTGTLCETEVSSCVPTPCRNRGECKAVGNTFLCGCPKGFTGLICDEDVNECDREECENGGTCVNTFGAFYCNCTAGFEGQFCGQPLAGVVGTQAEMLSYIGPAEVIGIGVLLFVVLVLLVLLAVFHKKLLRKDWVTAESAGISTENGYPLQEMSAGAEGTGGPPQVMVRPTAYTAPRCQDEKTTGLATISCPSPMGTFQITSHNLGISRRGVAVCSVAPNLPSLLPNFPLRKPPWEEEDDDDDEDDEDDDENENEEREAQALKWQDRIYPADGQKLGTKWESKSAVEEASCFSDSSTSEAHSFRSDFCDDNAYHWEATEWIPDNLMTDLESTNRQFSPSPPPLPAPLALTPTRLGGSIRLAGSTHSLETNYPLQRYEGHRDFYSSLSREKCPVPVCKECQDEESLPQRSYNEGTANTSCYHSREERLHVWKDSHSFGSHKEISRLGDRQSFGAQCSHSNQHSPSMSEIDQYKHY</sequence>
<dbReference type="CDD" id="cd00110">
    <property type="entry name" value="LamG"/>
    <property type="match status" value="1"/>
</dbReference>
<evidence type="ECO:0000256" key="10">
    <source>
        <dbReference type="ARBA" id="ARBA00023157"/>
    </source>
</evidence>
<feature type="domain" description="Laminin G" evidence="17">
    <location>
        <begin position="3885"/>
        <end position="4065"/>
    </location>
</feature>
<feature type="signal peptide" evidence="16">
    <location>
        <begin position="1"/>
        <end position="43"/>
    </location>
</feature>
<comment type="subcellular location">
    <subcellularLocation>
        <location evidence="1">Membrane</location>
        <topology evidence="1">Single-pass type I membrane protein</topology>
    </subcellularLocation>
</comment>
<feature type="domain" description="Cadherin" evidence="19">
    <location>
        <begin position="389"/>
        <end position="484"/>
    </location>
</feature>
<comment type="caution">
    <text evidence="13">Lacks conserved residue(s) required for the propagation of feature annotation.</text>
</comment>
<feature type="domain" description="Cadherin" evidence="19">
    <location>
        <begin position="1499"/>
        <end position="1604"/>
    </location>
</feature>
<feature type="chain" id="PRO_5039945001" evidence="16">
    <location>
        <begin position="44"/>
        <end position="4572"/>
    </location>
</feature>
<keyword evidence="7" id="KW-0130">Cell adhesion</keyword>
<feature type="domain" description="Cadherin" evidence="19">
    <location>
        <begin position="3388"/>
        <end position="3492"/>
    </location>
</feature>
<dbReference type="CDD" id="cd11304">
    <property type="entry name" value="Cadherin_repeat"/>
    <property type="match status" value="33"/>
</dbReference>
<feature type="domain" description="Cadherin" evidence="19">
    <location>
        <begin position="2430"/>
        <end position="2531"/>
    </location>
</feature>
<keyword evidence="2 13" id="KW-0245">EGF-like domain</keyword>
<evidence type="ECO:0000256" key="5">
    <source>
        <dbReference type="ARBA" id="ARBA00022737"/>
    </source>
</evidence>
<dbReference type="Pfam" id="PF00028">
    <property type="entry name" value="Cadherin"/>
    <property type="match status" value="26"/>
</dbReference>
<dbReference type="GO" id="GO:0005509">
    <property type="term" value="F:calcium ion binding"/>
    <property type="evidence" value="ECO:0007669"/>
    <property type="project" value="UniProtKB-UniRule"/>
</dbReference>
<dbReference type="Pfam" id="PF00008">
    <property type="entry name" value="EGF"/>
    <property type="match status" value="2"/>
</dbReference>
<feature type="domain" description="Cadherin" evidence="19">
    <location>
        <begin position="599"/>
        <end position="696"/>
    </location>
</feature>
<dbReference type="PROSITE" id="PS00010">
    <property type="entry name" value="ASX_HYDROXYL"/>
    <property type="match status" value="1"/>
</dbReference>
<evidence type="ECO:0000256" key="15">
    <source>
        <dbReference type="SAM" id="Phobius"/>
    </source>
</evidence>
<dbReference type="GO" id="GO:0005886">
    <property type="term" value="C:plasma membrane"/>
    <property type="evidence" value="ECO:0007669"/>
    <property type="project" value="InterPro"/>
</dbReference>
<dbReference type="FunFam" id="2.60.40.60:FF:000026">
    <property type="entry name" value="FAT atypical cadherin 1"/>
    <property type="match status" value="2"/>
</dbReference>
<dbReference type="PANTHER" id="PTHR24025:SF21">
    <property type="entry name" value="FAT ATYPICAL CADHERIN 3"/>
    <property type="match status" value="1"/>
</dbReference>
<evidence type="ECO:0000259" key="19">
    <source>
        <dbReference type="PROSITE" id="PS50268"/>
    </source>
</evidence>
<feature type="domain" description="Cadherin" evidence="19">
    <location>
        <begin position="2850"/>
        <end position="2969"/>
    </location>
</feature>
<evidence type="ECO:0000256" key="8">
    <source>
        <dbReference type="ARBA" id="ARBA00022989"/>
    </source>
</evidence>
<dbReference type="SUPFAM" id="SSF49313">
    <property type="entry name" value="Cadherin-like"/>
    <property type="match status" value="34"/>
</dbReference>
<dbReference type="PROSITE" id="PS50025">
    <property type="entry name" value="LAM_G_DOMAIN"/>
    <property type="match status" value="1"/>
</dbReference>
<feature type="domain" description="Cadherin" evidence="19">
    <location>
        <begin position="1605"/>
        <end position="1709"/>
    </location>
</feature>
<feature type="region of interest" description="Disordered" evidence="14">
    <location>
        <begin position="4546"/>
        <end position="4572"/>
    </location>
</feature>
<feature type="domain" description="Cadherin" evidence="19">
    <location>
        <begin position="3177"/>
        <end position="3282"/>
    </location>
</feature>
<feature type="domain" description="Cadherin" evidence="19">
    <location>
        <begin position="846"/>
        <end position="950"/>
    </location>
</feature>
<dbReference type="PRINTS" id="PR00205">
    <property type="entry name" value="CADHERIN"/>
</dbReference>
<dbReference type="Gene3D" id="2.60.40.60">
    <property type="entry name" value="Cadherins"/>
    <property type="match status" value="33"/>
</dbReference>
<dbReference type="FunFam" id="2.60.40.60:FF:000032">
    <property type="entry name" value="FAT atypical cadherin 1"/>
    <property type="match status" value="1"/>
</dbReference>
<dbReference type="InterPro" id="IPR000742">
    <property type="entry name" value="EGF"/>
</dbReference>
<keyword evidence="5" id="KW-0677">Repeat</keyword>
<dbReference type="InterPro" id="IPR050971">
    <property type="entry name" value="Cadherin-domain_protein"/>
</dbReference>
<accession>A0A9F7TPL3</accession>
<feature type="disulfide bond" evidence="13">
    <location>
        <begin position="4133"/>
        <end position="4142"/>
    </location>
</feature>
<feature type="domain" description="Cadherin" evidence="19">
    <location>
        <begin position="485"/>
        <end position="590"/>
    </location>
</feature>
<feature type="domain" description="Cadherin" evidence="19">
    <location>
        <begin position="2636"/>
        <end position="2743"/>
    </location>
</feature>
<dbReference type="FunFam" id="2.60.40.60:FF:000041">
    <property type="entry name" value="FAT atypical cadherin 1"/>
    <property type="match status" value="1"/>
</dbReference>
<dbReference type="Gene3D" id="2.10.25.10">
    <property type="entry name" value="Laminin"/>
    <property type="match status" value="3"/>
</dbReference>
<dbReference type="SMART" id="SM00282">
    <property type="entry name" value="LamG"/>
    <property type="match status" value="1"/>
</dbReference>
<feature type="domain" description="EGF-like" evidence="18">
    <location>
        <begin position="4107"/>
        <end position="4143"/>
    </location>
</feature>
<feature type="disulfide bond" evidence="13">
    <location>
        <begin position="4171"/>
        <end position="4180"/>
    </location>
</feature>
<dbReference type="PROSITE" id="PS01187">
    <property type="entry name" value="EGF_CA"/>
    <property type="match status" value="1"/>
</dbReference>
<evidence type="ECO:0000259" key="18">
    <source>
        <dbReference type="PROSITE" id="PS50026"/>
    </source>
</evidence>
<keyword evidence="3 15" id="KW-0812">Transmembrane</keyword>
<feature type="disulfide bond" evidence="13">
    <location>
        <begin position="4095"/>
        <end position="4104"/>
    </location>
</feature>
<dbReference type="FunFam" id="2.60.40.60:FF:000035">
    <property type="entry name" value="Protocadherin Fat 3"/>
    <property type="match status" value="1"/>
</dbReference>
<dbReference type="InterPro" id="IPR018097">
    <property type="entry name" value="EGF_Ca-bd_CS"/>
</dbReference>
<dbReference type="FunFam" id="2.60.40.60:FF:000021">
    <property type="entry name" value="FAT atypical cadherin 1"/>
    <property type="match status" value="2"/>
</dbReference>
<dbReference type="SUPFAM" id="SSF49899">
    <property type="entry name" value="Concanavalin A-like lectins/glucanases"/>
    <property type="match status" value="1"/>
</dbReference>
<dbReference type="FunFam" id="2.60.40.60:FF:000064">
    <property type="entry name" value="FAT atypical cadherin 1"/>
    <property type="match status" value="1"/>
</dbReference>
<feature type="domain" description="Cadherin" evidence="19">
    <location>
        <begin position="741"/>
        <end position="845"/>
    </location>
</feature>
<feature type="domain" description="Cadherin" evidence="19">
    <location>
        <begin position="1378"/>
        <end position="1498"/>
    </location>
</feature>
<evidence type="ECO:0000256" key="2">
    <source>
        <dbReference type="ARBA" id="ARBA00022536"/>
    </source>
</evidence>
<dbReference type="PANTHER" id="PTHR24025">
    <property type="entry name" value="DESMOGLEIN FAMILY MEMBER"/>
    <property type="match status" value="1"/>
</dbReference>
<dbReference type="FunFam" id="2.60.40.60:FF:000059">
    <property type="entry name" value="FAT atypical cadherin 3"/>
    <property type="match status" value="1"/>
</dbReference>
<dbReference type="Proteomes" id="UP000221080">
    <property type="component" value="Chromosome 16"/>
</dbReference>
<dbReference type="FunFam" id="2.60.40.60:FF:000015">
    <property type="entry name" value="FAT atypical cadherin 1"/>
    <property type="match status" value="2"/>
</dbReference>
<evidence type="ECO:0000256" key="7">
    <source>
        <dbReference type="ARBA" id="ARBA00022889"/>
    </source>
</evidence>
<dbReference type="SUPFAM" id="SSF57196">
    <property type="entry name" value="EGF/Laminin"/>
    <property type="match status" value="3"/>
</dbReference>
<dbReference type="FunFam" id="2.60.40.60:FF:000039">
    <property type="entry name" value="FAT atypical cadherin 3"/>
    <property type="match status" value="1"/>
</dbReference>
<dbReference type="FunFam" id="2.60.40.60:FF:000065">
    <property type="entry name" value="FAT atypical cadherin 1"/>
    <property type="match status" value="1"/>
</dbReference>
<dbReference type="SMART" id="SM00179">
    <property type="entry name" value="EGF_CA"/>
    <property type="match status" value="3"/>
</dbReference>
<dbReference type="FunFam" id="2.60.40.60:FF:000080">
    <property type="entry name" value="FAT atypical cadherin 1"/>
    <property type="match status" value="1"/>
</dbReference>
<evidence type="ECO:0000256" key="16">
    <source>
        <dbReference type="SAM" id="SignalP"/>
    </source>
</evidence>
<feature type="domain" description="Cadherin" evidence="19">
    <location>
        <begin position="951"/>
        <end position="1057"/>
    </location>
</feature>
<dbReference type="Gene3D" id="2.60.120.200">
    <property type="match status" value="1"/>
</dbReference>
<feature type="transmembrane region" description="Helical" evidence="15">
    <location>
        <begin position="4203"/>
        <end position="4223"/>
    </location>
</feature>
<dbReference type="FunFam" id="2.60.40.60:FF:000013">
    <property type="entry name" value="Cadherin EGF LAG seven-pass G-type receptor"/>
    <property type="match status" value="3"/>
</dbReference>
<feature type="domain" description="Cadherin" evidence="19">
    <location>
        <begin position="2019"/>
        <end position="2120"/>
    </location>
</feature>
<dbReference type="InterPro" id="IPR015919">
    <property type="entry name" value="Cadherin-like_sf"/>
</dbReference>
<feature type="domain" description="Cadherin" evidence="19">
    <location>
        <begin position="2324"/>
        <end position="2429"/>
    </location>
</feature>
<keyword evidence="9 15" id="KW-0472">Membrane</keyword>
<evidence type="ECO:0000256" key="3">
    <source>
        <dbReference type="ARBA" id="ARBA00022692"/>
    </source>
</evidence>
<feature type="domain" description="Cadherin" evidence="19">
    <location>
        <begin position="3283"/>
        <end position="3387"/>
    </location>
</feature>
<keyword evidence="11" id="KW-0325">Glycoprotein</keyword>
<dbReference type="SMART" id="SM00181">
    <property type="entry name" value="EGF"/>
    <property type="match status" value="3"/>
</dbReference>
<dbReference type="FunFam" id="2.60.40.60:FF:000067">
    <property type="entry name" value="FAT atypical cadherin 1"/>
    <property type="match status" value="1"/>
</dbReference>
<evidence type="ECO:0000256" key="13">
    <source>
        <dbReference type="PROSITE-ProRule" id="PRU00076"/>
    </source>
</evidence>
<evidence type="ECO:0000313" key="20">
    <source>
        <dbReference type="Proteomes" id="UP000221080"/>
    </source>
</evidence>
<dbReference type="FunFam" id="2.60.40.60:FF:000165">
    <property type="entry name" value="FAT atypical cadherin 3"/>
    <property type="match status" value="1"/>
</dbReference>
<feature type="domain" description="Cadherin" evidence="19">
    <location>
        <begin position="2121"/>
        <end position="2222"/>
    </location>
</feature>
<dbReference type="PROSITE" id="PS01186">
    <property type="entry name" value="EGF_2"/>
    <property type="match status" value="2"/>
</dbReference>
<dbReference type="FunFam" id="2.60.40.60:FF:000024">
    <property type="entry name" value="FAT atypical cadherin 3"/>
    <property type="match status" value="1"/>
</dbReference>
<feature type="domain" description="Cadherin" evidence="19">
    <location>
        <begin position="1058"/>
        <end position="1162"/>
    </location>
</feature>
<dbReference type="PROSITE" id="PS50268">
    <property type="entry name" value="CADHERIN_2"/>
    <property type="match status" value="33"/>
</dbReference>
<evidence type="ECO:0000256" key="4">
    <source>
        <dbReference type="ARBA" id="ARBA00022729"/>
    </source>
</evidence>
<keyword evidence="6 12" id="KW-0106">Calcium</keyword>
<evidence type="ECO:0000259" key="17">
    <source>
        <dbReference type="PROSITE" id="PS50025"/>
    </source>
</evidence>
<dbReference type="GO" id="GO:0005911">
    <property type="term" value="C:cell-cell junction"/>
    <property type="evidence" value="ECO:0007669"/>
    <property type="project" value="TreeGrafter"/>
</dbReference>
<feature type="domain" description="EGF-like" evidence="18">
    <location>
        <begin position="4145"/>
        <end position="4181"/>
    </location>
</feature>
<evidence type="ECO:0000256" key="11">
    <source>
        <dbReference type="ARBA" id="ARBA00023180"/>
    </source>
</evidence>
<feature type="compositionally biased region" description="Acidic residues" evidence="14">
    <location>
        <begin position="4334"/>
        <end position="4354"/>
    </location>
</feature>
<dbReference type="FunFam" id="2.60.40.60:FF:000066">
    <property type="entry name" value="FAT atypical cadherin 1"/>
    <property type="match status" value="1"/>
</dbReference>
<feature type="domain" description="Cadherin" evidence="19">
    <location>
        <begin position="1282"/>
        <end position="1362"/>
    </location>
</feature>
<dbReference type="GeneID" id="108276550"/>
<evidence type="ECO:0000256" key="6">
    <source>
        <dbReference type="ARBA" id="ARBA00022837"/>
    </source>
</evidence>
<organism evidence="20 21">
    <name type="scientific">Ictalurus punctatus</name>
    <name type="common">Channel catfish</name>
    <name type="synonym">Silurus punctatus</name>
    <dbReference type="NCBI Taxonomy" id="7998"/>
    <lineage>
        <taxon>Eukaryota</taxon>
        <taxon>Metazoa</taxon>
        <taxon>Chordata</taxon>
        <taxon>Craniata</taxon>
        <taxon>Vertebrata</taxon>
        <taxon>Euteleostomi</taxon>
        <taxon>Actinopterygii</taxon>
        <taxon>Neopterygii</taxon>
        <taxon>Teleostei</taxon>
        <taxon>Ostariophysi</taxon>
        <taxon>Siluriformes</taxon>
        <taxon>Ictaluridae</taxon>
        <taxon>Ictalurus</taxon>
    </lineage>
</organism>
<feature type="domain" description="Cadherin" evidence="19">
    <location>
        <begin position="2532"/>
        <end position="2635"/>
    </location>
</feature>
<evidence type="ECO:0000256" key="1">
    <source>
        <dbReference type="ARBA" id="ARBA00004479"/>
    </source>
</evidence>
<dbReference type="InterPro" id="IPR000152">
    <property type="entry name" value="EGF-type_Asp/Asn_hydroxyl_site"/>
</dbReference>
<dbReference type="FunFam" id="2.60.40.60:FF:000084">
    <property type="entry name" value="FAT atypical cadherin 3"/>
    <property type="match status" value="1"/>
</dbReference>
<evidence type="ECO:0000256" key="12">
    <source>
        <dbReference type="PROSITE-ProRule" id="PRU00043"/>
    </source>
</evidence>
<dbReference type="FunFam" id="2.60.40.60:FF:000052">
    <property type="entry name" value="FAT atypical cadherin 1"/>
    <property type="match status" value="1"/>
</dbReference>
<feature type="region of interest" description="Disordered" evidence="14">
    <location>
        <begin position="4324"/>
        <end position="4362"/>
    </location>
</feature>
<dbReference type="GO" id="GO:0009653">
    <property type="term" value="P:anatomical structure morphogenesis"/>
    <property type="evidence" value="ECO:0007669"/>
    <property type="project" value="UniProtKB-ARBA"/>
</dbReference>
<dbReference type="FunFam" id="2.60.40.60:FF:000051">
    <property type="entry name" value="FAT atypical cadherin 1"/>
    <property type="match status" value="1"/>
</dbReference>
<feature type="domain" description="Cadherin" evidence="19">
    <location>
        <begin position="3493"/>
        <end position="3597"/>
    </location>
</feature>
<dbReference type="FunFam" id="2.60.40.60:FF:000037">
    <property type="entry name" value="FAT atypical cadherin 1"/>
    <property type="match status" value="1"/>
</dbReference>
<evidence type="ECO:0000256" key="9">
    <source>
        <dbReference type="ARBA" id="ARBA00023136"/>
    </source>
</evidence>
<feature type="domain" description="Cadherin" evidence="19">
    <location>
        <begin position="2744"/>
        <end position="2849"/>
    </location>
</feature>
<proteinExistence type="predicted"/>
<keyword evidence="8 15" id="KW-1133">Transmembrane helix</keyword>